<dbReference type="SMART" id="SM00283">
    <property type="entry name" value="MA"/>
    <property type="match status" value="1"/>
</dbReference>
<evidence type="ECO:0000259" key="7">
    <source>
        <dbReference type="PROSITE" id="PS50111"/>
    </source>
</evidence>
<gene>
    <name evidence="9" type="ORF">SAMN04487949_0685</name>
</gene>
<dbReference type="Gene3D" id="1.10.287.950">
    <property type="entry name" value="Methyl-accepting chemotaxis protein"/>
    <property type="match status" value="1"/>
</dbReference>
<keyword evidence="6" id="KW-0812">Transmembrane</keyword>
<dbReference type="InterPro" id="IPR004089">
    <property type="entry name" value="MCPsignal_dom"/>
</dbReference>
<feature type="transmembrane region" description="Helical" evidence="6">
    <location>
        <begin position="150"/>
        <end position="170"/>
    </location>
</feature>
<evidence type="ECO:0000256" key="2">
    <source>
        <dbReference type="ARBA" id="ARBA00029447"/>
    </source>
</evidence>
<feature type="region of interest" description="Disordered" evidence="5">
    <location>
        <begin position="620"/>
        <end position="644"/>
    </location>
</feature>
<evidence type="ECO:0000313" key="10">
    <source>
        <dbReference type="Proteomes" id="UP000199451"/>
    </source>
</evidence>
<comment type="similarity">
    <text evidence="2">Belongs to the methyl-accepting chemotaxis (MCP) protein family.</text>
</comment>
<feature type="transmembrane region" description="Helical" evidence="6">
    <location>
        <begin position="186"/>
        <end position="208"/>
    </location>
</feature>
<dbReference type="Proteomes" id="UP000199451">
    <property type="component" value="Unassembled WGS sequence"/>
</dbReference>
<dbReference type="PANTHER" id="PTHR32089:SF112">
    <property type="entry name" value="LYSOZYME-LIKE PROTEIN-RELATED"/>
    <property type="match status" value="1"/>
</dbReference>
<evidence type="ECO:0000256" key="4">
    <source>
        <dbReference type="SAM" id="Coils"/>
    </source>
</evidence>
<keyword evidence="10" id="KW-1185">Reference proteome</keyword>
<dbReference type="SMART" id="SM00304">
    <property type="entry name" value="HAMP"/>
    <property type="match status" value="1"/>
</dbReference>
<keyword evidence="1 3" id="KW-0807">Transducer</keyword>
<dbReference type="AlphaFoldDB" id="A0A1G9Q5A8"/>
<dbReference type="GO" id="GO:0016020">
    <property type="term" value="C:membrane"/>
    <property type="evidence" value="ECO:0007669"/>
    <property type="project" value="InterPro"/>
</dbReference>
<evidence type="ECO:0000256" key="5">
    <source>
        <dbReference type="SAM" id="MobiDB-lite"/>
    </source>
</evidence>
<feature type="transmembrane region" description="Helical" evidence="6">
    <location>
        <begin position="47"/>
        <end position="64"/>
    </location>
</feature>
<dbReference type="GO" id="GO:0007165">
    <property type="term" value="P:signal transduction"/>
    <property type="evidence" value="ECO:0007669"/>
    <property type="project" value="UniProtKB-KW"/>
</dbReference>
<dbReference type="EMBL" id="FNHL01000001">
    <property type="protein sequence ID" value="SDM05931.1"/>
    <property type="molecule type" value="Genomic_DNA"/>
</dbReference>
<protein>
    <submittedName>
        <fullName evidence="9">Methyl-accepting chemotaxis protein</fullName>
    </submittedName>
</protein>
<dbReference type="PROSITE" id="PS50885">
    <property type="entry name" value="HAMP"/>
    <property type="match status" value="1"/>
</dbReference>
<dbReference type="Pfam" id="PF00015">
    <property type="entry name" value="MCPsignal"/>
    <property type="match status" value="1"/>
</dbReference>
<feature type="transmembrane region" description="Helical" evidence="6">
    <location>
        <begin position="109"/>
        <end position="130"/>
    </location>
</feature>
<dbReference type="CDD" id="cd11386">
    <property type="entry name" value="MCP_signal"/>
    <property type="match status" value="1"/>
</dbReference>
<dbReference type="InterPro" id="IPR003660">
    <property type="entry name" value="HAMP_dom"/>
</dbReference>
<dbReference type="PANTHER" id="PTHR32089">
    <property type="entry name" value="METHYL-ACCEPTING CHEMOTAXIS PROTEIN MCPB"/>
    <property type="match status" value="1"/>
</dbReference>
<dbReference type="STRING" id="660521.SAMN04487949_0685"/>
<dbReference type="Gene3D" id="6.10.340.10">
    <property type="match status" value="1"/>
</dbReference>
<evidence type="ECO:0000313" key="9">
    <source>
        <dbReference type="EMBL" id="SDM05931.1"/>
    </source>
</evidence>
<name>A0A1G9Q5A8_9EURY</name>
<accession>A0A1G9Q5A8</accession>
<proteinExistence type="inferred from homology"/>
<organism evidence="9 10">
    <name type="scientific">Halogranum gelatinilyticum</name>
    <dbReference type="NCBI Taxonomy" id="660521"/>
    <lineage>
        <taxon>Archaea</taxon>
        <taxon>Methanobacteriati</taxon>
        <taxon>Methanobacteriota</taxon>
        <taxon>Stenosarchaea group</taxon>
        <taxon>Halobacteria</taxon>
        <taxon>Halobacteriales</taxon>
        <taxon>Haloferacaceae</taxon>
    </lineage>
</organism>
<dbReference type="SUPFAM" id="SSF58104">
    <property type="entry name" value="Methyl-accepting chemotaxis protein (MCP) signaling domain"/>
    <property type="match status" value="1"/>
</dbReference>
<evidence type="ECO:0000259" key="8">
    <source>
        <dbReference type="PROSITE" id="PS50885"/>
    </source>
</evidence>
<dbReference type="CDD" id="cd06225">
    <property type="entry name" value="HAMP"/>
    <property type="match status" value="1"/>
</dbReference>
<evidence type="ECO:0000256" key="6">
    <source>
        <dbReference type="SAM" id="Phobius"/>
    </source>
</evidence>
<dbReference type="RefSeq" id="WP_170830545.1">
    <property type="nucleotide sequence ID" value="NZ_FNHL01000001.1"/>
</dbReference>
<evidence type="ECO:0000256" key="3">
    <source>
        <dbReference type="PROSITE-ProRule" id="PRU00284"/>
    </source>
</evidence>
<dbReference type="PROSITE" id="PS50111">
    <property type="entry name" value="CHEMOTAXIS_TRANSDUC_2"/>
    <property type="match status" value="1"/>
</dbReference>
<feature type="coiled-coil region" evidence="4">
    <location>
        <begin position="214"/>
        <end position="261"/>
    </location>
</feature>
<keyword evidence="4" id="KW-0175">Coiled coil</keyword>
<keyword evidence="6" id="KW-0472">Membrane</keyword>
<sequence length="644" mass="70152">MERPSWQSRTVLSAVERWRQKIREDLKYTPNGSSIPEDVWRSRHKRILIGVVAHIPLLLALGLYEGTESVVTGATIPSIPTWLVVGQLSIVLALALLSNWSRFSRRTRTAIGSFGLMTTSTLLVQFSGGYIEAHFHFFVVMGVIALYEDWLPFAIGLLYVATGHVIFSMIDPTRVYNHTAAIEYPWAWAGIHAVFILGLSGALISNWYSIERSREESEARLREVTAQTNQLQDIEEAKAEAERQREEVKELATTIEQRANEYGEVMRKCANGDLTQRMDTSSDHEAMADIATTFNRMMDDLSETIVRIQEFADEVAVQSEEATASVESVQYASEEVRGSTQEIATGAEHQTEQLVETVDEMNTLSASVEEVAAAANQVAATSEQAADRGEDAQDHARNAIAEMSVIERRTEQAVEDVESLDDEIKRISEIIELINGIAEQTNLLALNASIEAARAGEAGDGFAVVADEIKQLAGEASRATTDIETLIGEIVASTEGAVDDMQATGESITDGVETVEETLDAVEDVVAQFDEVNQGVQEISKATDEQSTSTEEVVGMVEEVTGVSEQTAAEASTVSTASEQQLDSLEEVSTSVNALSARADRLHALLDAFEVGDAVPVSGEPVAADRTRTSSMSVSTDGGFRFEN</sequence>
<evidence type="ECO:0000256" key="1">
    <source>
        <dbReference type="ARBA" id="ARBA00023224"/>
    </source>
</evidence>
<feature type="transmembrane region" description="Helical" evidence="6">
    <location>
        <begin position="76"/>
        <end position="97"/>
    </location>
</feature>
<keyword evidence="6" id="KW-1133">Transmembrane helix</keyword>
<feature type="domain" description="Methyl-accepting transducer" evidence="7">
    <location>
        <begin position="325"/>
        <end position="561"/>
    </location>
</feature>
<dbReference type="OrthoDB" id="8523at2157"/>
<feature type="domain" description="HAMP" evidence="8">
    <location>
        <begin position="253"/>
        <end position="306"/>
    </location>
</feature>
<reference evidence="10" key="1">
    <citation type="submission" date="2016-10" db="EMBL/GenBank/DDBJ databases">
        <authorList>
            <person name="Varghese N."/>
            <person name="Submissions S."/>
        </authorList>
    </citation>
    <scope>NUCLEOTIDE SEQUENCE [LARGE SCALE GENOMIC DNA]</scope>
    <source>
        <strain evidence="10">CGMCC 1.10119</strain>
    </source>
</reference>